<comment type="similarity">
    <text evidence="2">Belongs to the fibulin family.</text>
</comment>
<keyword evidence="7" id="KW-0677">Repeat</keyword>
<keyword evidence="5 11" id="KW-0245">EGF-like domain</keyword>
<dbReference type="Pfam" id="PF07645">
    <property type="entry name" value="EGF_CA"/>
    <property type="match status" value="9"/>
</dbReference>
<evidence type="ECO:0000256" key="3">
    <source>
        <dbReference type="ARBA" id="ARBA00022525"/>
    </source>
</evidence>
<keyword evidence="4" id="KW-0272">Extracellular matrix</keyword>
<sequence length="1437" mass="157578">MAEMTQQCCEQGTAHARTHRGTDCPSAMPPGVHPMFNTLCTYAMDQCCKEHYKKKEACESGIDVATSKRDCSSTVDSARRCCDECLKGSAVGVSRGGSACVTDTRGLSGDQLLAGNAFNTCCQKSASKSVKTETITRRPGDAIVTRKPLEDELTSVCDDFAPNELCAHHCIPIPGSYKCECNPGFRLMADKKNCMEVEKNRCKPHNPCQHKCNDNGVSVLCSCRRGYQLMADGKSCEDIDECLLNPPVCLPNTQCVNIQGSYKCILKKTNNVEKGQCPPGFSRNLLNNACDDINECKLPQPPCPSYLCENTVGAYKCGGIKGDPASLPKKHSTTEDQCPPGFKSSGIDDCEDIDECAIQKDDCNKISQFCINTKGSFYCQDKVSKHCPPGFKNDPVTNKCEDINECEEEEDICKPNQVCINLPGEYNCKSVPEISSNGVKQKCADGLRYSAEFHGCVDINECATEQNDCIAQSQRCDNTVGSYLCVRFISCGTGYILHHSSSKCEDIDECALGTHNCGRAGPEYRCHNIPGSFRCVRRATTTTSTAAPEYDYEYYDSEEEIVDDNKNNSNPSPDNQPKQDQTSTKSSSTTSESPKETTTSKPPEIKTTLHPDIDIDKPAEIPIDHTQDEDLNNNIYTIDNDKNVPNPEPSQPEITKESVPTSSESIYRIEYTTTEPPRKAEFTPVPSEPKSTDGEDEISYIPIDERPAGPKRTESTEQPGPKYDLDPVNKLPAELPHSKPLDPKDNEIDTYETITKATQPTSPQVVFVEVGKETATVRGEQTPDGSVIVDTNEVPTNEWTKINAKPIDCQFGFERDEYGACYDIDECATNRHICSGLTEICRNTMGGYLCDCAAGFRRDFASKTCVFITWPTSTAASTPTTSTTTTPIPPPPPPPPPTLPPMPPPTLPPTPPSTLPPTPSPTLPTTLSSTPSPTTTPPPTIPSTVPTPPPTPPPTVPITPPPIPSSPLPTTPPTPPPTTERNINECTNGQANCATVEICVNTEGGYRCECPPNWELDSRRQRCIPIRNSQHFPQGYGNEPIGPIHYGTTVRPSKPEVTVEDRVNKCPAGYEVGDDNLCHDVDECLTGEAKCGFMQLCTNLPGGYTCSCPTGYTLVGDHECEDVDECAIAGSIPVCSQNADCINTLGSYQCRCHPGFRAAPRNDKVCIDVDECVENRAGSLCQQRCNNVWGGYRCSCHRGYRLSHDNSSCTDVDECVEFKSRHLCDGKCLNEPGSYRCSCPKGYRLSEDKRSCIDIDECETGEAPCARSSPYAVTSDICVNMRGGYHCHRIICPPGYKIESRHRCTKIDATCAPSDRNCTHQPSTYSYNFITFVSKLYIPDPSVDLFTMKGPVWPTARMRFELKLVEVNAPPTVKERADINSFMLLQRGNNQGVITLVKSLEGPQSIELELSMELYNRGQFAGIAVAKLYIYVSEYEF</sequence>
<dbReference type="Pfam" id="PF14670">
    <property type="entry name" value="FXa_inhibition"/>
    <property type="match status" value="1"/>
</dbReference>
<dbReference type="SMART" id="SM00181">
    <property type="entry name" value="EGF"/>
    <property type="match status" value="11"/>
</dbReference>
<dbReference type="InterPro" id="IPR026823">
    <property type="entry name" value="cEGF"/>
</dbReference>
<dbReference type="InterPro" id="IPR049883">
    <property type="entry name" value="NOTCH1_EGF-like"/>
</dbReference>
<dbReference type="PROSITE" id="PS01187">
    <property type="entry name" value="EGF_CA"/>
    <property type="match status" value="6"/>
</dbReference>
<keyword evidence="8" id="KW-0106">Calcium</keyword>
<keyword evidence="3" id="KW-0964">Secreted</keyword>
<evidence type="ECO:0000256" key="10">
    <source>
        <dbReference type="ARBA" id="ARBA00023180"/>
    </source>
</evidence>
<evidence type="ECO:0000256" key="11">
    <source>
        <dbReference type="PROSITE-ProRule" id="PRU00076"/>
    </source>
</evidence>
<dbReference type="PROSITE" id="PS01186">
    <property type="entry name" value="EGF_2"/>
    <property type="match status" value="3"/>
</dbReference>
<evidence type="ECO:0000256" key="6">
    <source>
        <dbReference type="ARBA" id="ARBA00022729"/>
    </source>
</evidence>
<evidence type="ECO:0000256" key="12">
    <source>
        <dbReference type="SAM" id="MobiDB-lite"/>
    </source>
</evidence>
<dbReference type="InterPro" id="IPR050751">
    <property type="entry name" value="ECM_structural_protein"/>
</dbReference>
<keyword evidence="9" id="KW-1015">Disulfide bond</keyword>
<dbReference type="FunFam" id="2.10.25.10:FF:000014">
    <property type="entry name" value="Latent-transforming growth factor beta-binding protein 3"/>
    <property type="match status" value="1"/>
</dbReference>
<feature type="compositionally biased region" description="Low complexity" evidence="12">
    <location>
        <begin position="874"/>
        <end position="886"/>
    </location>
</feature>
<comment type="caution">
    <text evidence="11">Lacks conserved residue(s) required for the propagation of feature annotation.</text>
</comment>
<dbReference type="STRING" id="66420.A0A0N1INB3"/>
<feature type="region of interest" description="Disordered" evidence="12">
    <location>
        <begin position="562"/>
        <end position="745"/>
    </location>
</feature>
<evidence type="ECO:0000256" key="1">
    <source>
        <dbReference type="ARBA" id="ARBA00004498"/>
    </source>
</evidence>
<evidence type="ECO:0000256" key="7">
    <source>
        <dbReference type="ARBA" id="ARBA00022737"/>
    </source>
</evidence>
<dbReference type="InterPro" id="IPR000152">
    <property type="entry name" value="EGF-type_Asp/Asn_hydroxyl_site"/>
</dbReference>
<feature type="compositionally biased region" description="Pro residues" evidence="12">
    <location>
        <begin position="887"/>
        <end position="922"/>
    </location>
</feature>
<dbReference type="SUPFAM" id="SSF57196">
    <property type="entry name" value="EGF/Laminin"/>
    <property type="match status" value="2"/>
</dbReference>
<feature type="compositionally biased region" description="Low complexity" evidence="12">
    <location>
        <begin position="923"/>
        <end position="933"/>
    </location>
</feature>
<organism evidence="14 15">
    <name type="scientific">Papilio xuthus</name>
    <name type="common">Asian swallowtail butterfly</name>
    <dbReference type="NCBI Taxonomy" id="66420"/>
    <lineage>
        <taxon>Eukaryota</taxon>
        <taxon>Metazoa</taxon>
        <taxon>Ecdysozoa</taxon>
        <taxon>Arthropoda</taxon>
        <taxon>Hexapoda</taxon>
        <taxon>Insecta</taxon>
        <taxon>Pterygota</taxon>
        <taxon>Neoptera</taxon>
        <taxon>Endopterygota</taxon>
        <taxon>Lepidoptera</taxon>
        <taxon>Glossata</taxon>
        <taxon>Ditrysia</taxon>
        <taxon>Papilionoidea</taxon>
        <taxon>Papilionidae</taxon>
        <taxon>Papilioninae</taxon>
        <taxon>Papilio</taxon>
    </lineage>
</organism>
<dbReference type="PROSITE" id="PS00010">
    <property type="entry name" value="ASX_HYDROXYL"/>
    <property type="match status" value="6"/>
</dbReference>
<evidence type="ECO:0000256" key="2">
    <source>
        <dbReference type="ARBA" id="ARBA00006127"/>
    </source>
</evidence>
<feature type="compositionally biased region" description="Basic and acidic residues" evidence="12">
    <location>
        <begin position="703"/>
        <end position="715"/>
    </location>
</feature>
<feature type="compositionally biased region" description="Pro residues" evidence="12">
    <location>
        <begin position="934"/>
        <end position="978"/>
    </location>
</feature>
<keyword evidence="6" id="KW-0732">Signal</keyword>
<dbReference type="Proteomes" id="UP000053268">
    <property type="component" value="Unassembled WGS sequence"/>
</dbReference>
<dbReference type="InterPro" id="IPR055088">
    <property type="entry name" value="Fibulin_C"/>
</dbReference>
<comment type="subcellular location">
    <subcellularLocation>
        <location evidence="1">Secreted</location>
        <location evidence="1">Extracellular space</location>
        <location evidence="1">Extracellular matrix</location>
    </subcellularLocation>
</comment>
<dbReference type="GO" id="GO:0005509">
    <property type="term" value="F:calcium ion binding"/>
    <property type="evidence" value="ECO:0007669"/>
    <property type="project" value="InterPro"/>
</dbReference>
<dbReference type="PRINTS" id="PR01217">
    <property type="entry name" value="PRICHEXTENSN"/>
</dbReference>
<dbReference type="FunFam" id="2.10.25.10:FF:000240">
    <property type="entry name" value="Vitamin K-dependent protein S"/>
    <property type="match status" value="1"/>
</dbReference>
<evidence type="ECO:0000256" key="5">
    <source>
        <dbReference type="ARBA" id="ARBA00022536"/>
    </source>
</evidence>
<feature type="region of interest" description="Disordered" evidence="12">
    <location>
        <begin position="874"/>
        <end position="983"/>
    </location>
</feature>
<dbReference type="Pfam" id="PF12662">
    <property type="entry name" value="cEGF"/>
    <property type="match status" value="3"/>
</dbReference>
<evidence type="ECO:0000313" key="14">
    <source>
        <dbReference type="EMBL" id="KPJ04910.1"/>
    </source>
</evidence>
<feature type="domain" description="EGF-like" evidence="13">
    <location>
        <begin position="1080"/>
        <end position="1121"/>
    </location>
</feature>
<dbReference type="PANTHER" id="PTHR24034">
    <property type="entry name" value="EGF-LIKE DOMAIN-CONTAINING PROTEIN"/>
    <property type="match status" value="1"/>
</dbReference>
<feature type="compositionally biased region" description="Polar residues" evidence="12">
    <location>
        <begin position="658"/>
        <end position="675"/>
    </location>
</feature>
<reference evidence="14 15" key="1">
    <citation type="journal article" date="2015" name="Nat. Commun.">
        <title>Outbred genome sequencing and CRISPR/Cas9 gene editing in butterflies.</title>
        <authorList>
            <person name="Li X."/>
            <person name="Fan D."/>
            <person name="Zhang W."/>
            <person name="Liu G."/>
            <person name="Zhang L."/>
            <person name="Zhao L."/>
            <person name="Fang X."/>
            <person name="Chen L."/>
            <person name="Dong Y."/>
            <person name="Chen Y."/>
            <person name="Ding Y."/>
            <person name="Zhao R."/>
            <person name="Feng M."/>
            <person name="Zhu Y."/>
            <person name="Feng Y."/>
            <person name="Jiang X."/>
            <person name="Zhu D."/>
            <person name="Xiang H."/>
            <person name="Feng X."/>
            <person name="Li S."/>
            <person name="Wang J."/>
            <person name="Zhang G."/>
            <person name="Kronforst M.R."/>
            <person name="Wang W."/>
        </authorList>
    </citation>
    <scope>NUCLEOTIDE SEQUENCE [LARGE SCALE GENOMIC DNA]</scope>
    <source>
        <strain evidence="14">Ya'a_city_454_Px</strain>
        <tissue evidence="14">Whole body</tissue>
    </source>
</reference>
<evidence type="ECO:0000256" key="9">
    <source>
        <dbReference type="ARBA" id="ARBA00023157"/>
    </source>
</evidence>
<evidence type="ECO:0000313" key="15">
    <source>
        <dbReference type="Proteomes" id="UP000053268"/>
    </source>
</evidence>
<proteinExistence type="inferred from homology"/>
<keyword evidence="10" id="KW-0325">Glycoprotein</keyword>
<dbReference type="EMBL" id="KQ458842">
    <property type="protein sequence ID" value="KPJ04910.1"/>
    <property type="molecule type" value="Genomic_DNA"/>
</dbReference>
<accession>A0A0N1INB3</accession>
<dbReference type="SUPFAM" id="SSF57184">
    <property type="entry name" value="Growth factor receptor domain"/>
    <property type="match status" value="5"/>
</dbReference>
<dbReference type="FunFam" id="2.10.25.10:FF:000038">
    <property type="entry name" value="Fibrillin 2"/>
    <property type="match status" value="2"/>
</dbReference>
<dbReference type="Pfam" id="PF22914">
    <property type="entry name" value="Fibulin_C"/>
    <property type="match status" value="1"/>
</dbReference>
<feature type="compositionally biased region" description="Basic and acidic residues" evidence="12">
    <location>
        <begin position="603"/>
        <end position="628"/>
    </location>
</feature>
<feature type="domain" description="EGF-like" evidence="13">
    <location>
        <begin position="1122"/>
        <end position="1167"/>
    </location>
</feature>
<evidence type="ECO:0000259" key="13">
    <source>
        <dbReference type="PROSITE" id="PS50026"/>
    </source>
</evidence>
<dbReference type="CDD" id="cd00054">
    <property type="entry name" value="EGF_CA"/>
    <property type="match status" value="6"/>
</dbReference>
<feature type="compositionally biased region" description="Basic and acidic residues" evidence="12">
    <location>
        <begin position="736"/>
        <end position="745"/>
    </location>
</feature>
<feature type="compositionally biased region" description="Low complexity" evidence="12">
    <location>
        <begin position="567"/>
        <end position="602"/>
    </location>
</feature>
<feature type="domain" description="EGF-like" evidence="13">
    <location>
        <begin position="823"/>
        <end position="862"/>
    </location>
</feature>
<evidence type="ECO:0000256" key="4">
    <source>
        <dbReference type="ARBA" id="ARBA00022530"/>
    </source>
</evidence>
<name>A0A0N1INB3_PAPXU</name>
<dbReference type="PROSITE" id="PS50026">
    <property type="entry name" value="EGF_3"/>
    <property type="match status" value="4"/>
</dbReference>
<protein>
    <submittedName>
        <fullName evidence="14">EGF-containing fibulin-like extracellular matrix protein 2</fullName>
    </submittedName>
</protein>
<dbReference type="Gene3D" id="2.10.25.10">
    <property type="entry name" value="Laminin"/>
    <property type="match status" value="15"/>
</dbReference>
<dbReference type="InterPro" id="IPR001881">
    <property type="entry name" value="EGF-like_Ca-bd_dom"/>
</dbReference>
<evidence type="ECO:0000256" key="8">
    <source>
        <dbReference type="ARBA" id="ARBA00022837"/>
    </source>
</evidence>
<dbReference type="SMART" id="SM00179">
    <property type="entry name" value="EGF_CA"/>
    <property type="match status" value="15"/>
</dbReference>
<dbReference type="PANTHER" id="PTHR24034:SF204">
    <property type="entry name" value="ADHESION G PROTEIN-COUPLED RECEPTOR E1"/>
    <property type="match status" value="1"/>
</dbReference>
<gene>
    <name evidence="14" type="ORF">RR46_01262</name>
</gene>
<feature type="domain" description="EGF-like" evidence="13">
    <location>
        <begin position="982"/>
        <end position="1024"/>
    </location>
</feature>
<dbReference type="InterPro" id="IPR018097">
    <property type="entry name" value="EGF_Ca-bd_CS"/>
</dbReference>
<dbReference type="InterPro" id="IPR000742">
    <property type="entry name" value="EGF"/>
</dbReference>
<dbReference type="InterPro" id="IPR009030">
    <property type="entry name" value="Growth_fac_rcpt_cys_sf"/>
</dbReference>
<keyword evidence="15" id="KW-1185">Reference proteome</keyword>